<evidence type="ECO:0000256" key="8">
    <source>
        <dbReference type="SAM" id="MobiDB-lite"/>
    </source>
</evidence>
<dbReference type="InterPro" id="IPR011118">
    <property type="entry name" value="Tannase/feruloyl_esterase"/>
</dbReference>
<proteinExistence type="inferred from homology"/>
<dbReference type="SUPFAM" id="SSF53474">
    <property type="entry name" value="alpha/beta-Hydrolases"/>
    <property type="match status" value="1"/>
</dbReference>
<feature type="compositionally biased region" description="Polar residues" evidence="8">
    <location>
        <begin position="533"/>
        <end position="550"/>
    </location>
</feature>
<evidence type="ECO:0000256" key="7">
    <source>
        <dbReference type="ARBA" id="ARBA00023157"/>
    </source>
</evidence>
<protein>
    <submittedName>
        <fullName evidence="10">Tannase/feruloyl esterase</fullName>
    </submittedName>
</protein>
<keyword evidence="2" id="KW-0719">Serine esterase</keyword>
<evidence type="ECO:0000313" key="11">
    <source>
        <dbReference type="Proteomes" id="UP000316545"/>
    </source>
</evidence>
<feature type="compositionally biased region" description="Basic and acidic residues" evidence="8">
    <location>
        <begin position="551"/>
        <end position="563"/>
    </location>
</feature>
<dbReference type="PANTHER" id="PTHR33938:SF15">
    <property type="entry name" value="FERULOYL ESTERASE B-RELATED"/>
    <property type="match status" value="1"/>
</dbReference>
<keyword evidence="11" id="KW-1185">Reference proteome</keyword>
<feature type="chain" id="PRO_5021903517" evidence="9">
    <location>
        <begin position="31"/>
        <end position="563"/>
    </location>
</feature>
<comment type="similarity">
    <text evidence="1">Belongs to the tannase family.</text>
</comment>
<keyword evidence="6" id="KW-0106">Calcium</keyword>
<dbReference type="AlphaFoldDB" id="A0A560GEG4"/>
<evidence type="ECO:0000256" key="6">
    <source>
        <dbReference type="ARBA" id="ARBA00022837"/>
    </source>
</evidence>
<dbReference type="GO" id="GO:0052689">
    <property type="term" value="F:carboxylic ester hydrolase activity"/>
    <property type="evidence" value="ECO:0007669"/>
    <property type="project" value="UniProtKB-KW"/>
</dbReference>
<dbReference type="EMBL" id="VITO01000001">
    <property type="protein sequence ID" value="TWB32114.1"/>
    <property type="molecule type" value="Genomic_DNA"/>
</dbReference>
<feature type="signal peptide" evidence="9">
    <location>
        <begin position="1"/>
        <end position="30"/>
    </location>
</feature>
<sequence length="563" mass="59096">MKVSALNFSKLLTPLAMAMAAFALATPSPAAETATAADAARCEALTQLRLKDTTVDSAAMVEKGAGVPPGLRDASTLPAFCRVVAHVRSAPDSDIGVEVWLPVGTWGGVFHGNGNGGFAGVLQGGYGSMVSGLRRGYAVATTDTGTAPATPLDGDALIGHPRKWKDWGRLSTHIMTVTGKAIAQAYYGRGATRSYYTGCSTGGQQGLIEALYYPADYDGILVGAPVINRTWGHAAVLWDFIAANRTPGSHLSDAKLRLLNDAAVASCNRRGYGLQGDAFITDPLSCPFDPAELGCQGAESDQCLTSAEVATARAFYDGPTTADGRAVFFGWPPGSEVQGRFGWAFLQSAANGQPQFGSLFKWVFGADWDWRGFDLDRDMPTVDRALGGDVNDATRGSLRAFKARGGKLIIYHGLADTLVPPGQSVAFYDRQVHELGGMDQARDVARLFLAPGLMHCGGGPGPDAFNSALGGTPQPPVGGPGDDLFASLVDWANGGRAPDRVIATKFAMGDPKTIQLQRPLCAYPQKASYDGRGSTSAAESFVCSSTPNHSEGNRPEGDKDGQH</sequence>
<dbReference type="Pfam" id="PF07519">
    <property type="entry name" value="Tannase"/>
    <property type="match status" value="1"/>
</dbReference>
<name>A0A560GEG4_9PROT</name>
<reference evidence="10 11" key="1">
    <citation type="submission" date="2019-06" db="EMBL/GenBank/DDBJ databases">
        <title>Genomic Encyclopedia of Type Strains, Phase IV (KMG-V): Genome sequencing to study the core and pangenomes of soil and plant-associated prokaryotes.</title>
        <authorList>
            <person name="Whitman W."/>
        </authorList>
    </citation>
    <scope>NUCLEOTIDE SEQUENCE [LARGE SCALE GENOMIC DNA]</scope>
    <source>
        <strain evidence="10 11">BR 11865</strain>
    </source>
</reference>
<keyword evidence="5" id="KW-0378">Hydrolase</keyword>
<evidence type="ECO:0000256" key="5">
    <source>
        <dbReference type="ARBA" id="ARBA00022801"/>
    </source>
</evidence>
<evidence type="ECO:0000256" key="3">
    <source>
        <dbReference type="ARBA" id="ARBA00022723"/>
    </source>
</evidence>
<keyword evidence="3" id="KW-0479">Metal-binding</keyword>
<comment type="caution">
    <text evidence="10">The sequence shown here is derived from an EMBL/GenBank/DDBJ whole genome shotgun (WGS) entry which is preliminary data.</text>
</comment>
<feature type="region of interest" description="Disordered" evidence="8">
    <location>
        <begin position="525"/>
        <end position="563"/>
    </location>
</feature>
<accession>A0A560GEG4</accession>
<evidence type="ECO:0000256" key="2">
    <source>
        <dbReference type="ARBA" id="ARBA00022487"/>
    </source>
</evidence>
<dbReference type="PANTHER" id="PTHR33938">
    <property type="entry name" value="FERULOYL ESTERASE B-RELATED"/>
    <property type="match status" value="1"/>
</dbReference>
<dbReference type="Proteomes" id="UP000316545">
    <property type="component" value="Unassembled WGS sequence"/>
</dbReference>
<keyword evidence="4 9" id="KW-0732">Signal</keyword>
<evidence type="ECO:0000313" key="10">
    <source>
        <dbReference type="EMBL" id="TWB32114.1"/>
    </source>
</evidence>
<dbReference type="GO" id="GO:0046872">
    <property type="term" value="F:metal ion binding"/>
    <property type="evidence" value="ECO:0007669"/>
    <property type="project" value="UniProtKB-KW"/>
</dbReference>
<dbReference type="InterPro" id="IPR029058">
    <property type="entry name" value="AB_hydrolase_fold"/>
</dbReference>
<evidence type="ECO:0000256" key="1">
    <source>
        <dbReference type="ARBA" id="ARBA00006249"/>
    </source>
</evidence>
<evidence type="ECO:0000256" key="4">
    <source>
        <dbReference type="ARBA" id="ARBA00022729"/>
    </source>
</evidence>
<organism evidence="10 11">
    <name type="scientific">Nitrospirillum amazonense</name>
    <dbReference type="NCBI Taxonomy" id="28077"/>
    <lineage>
        <taxon>Bacteria</taxon>
        <taxon>Pseudomonadati</taxon>
        <taxon>Pseudomonadota</taxon>
        <taxon>Alphaproteobacteria</taxon>
        <taxon>Rhodospirillales</taxon>
        <taxon>Azospirillaceae</taxon>
        <taxon>Nitrospirillum</taxon>
    </lineage>
</organism>
<gene>
    <name evidence="10" type="ORF">FBZ88_101486</name>
</gene>
<keyword evidence="7" id="KW-1015">Disulfide bond</keyword>
<evidence type="ECO:0000256" key="9">
    <source>
        <dbReference type="SAM" id="SignalP"/>
    </source>
</evidence>